<feature type="transmembrane region" description="Helical" evidence="5">
    <location>
        <begin position="219"/>
        <end position="242"/>
    </location>
</feature>
<keyword evidence="8" id="KW-1185">Reference proteome</keyword>
<name>A0A7W2EV86_9BURK</name>
<evidence type="ECO:0000256" key="4">
    <source>
        <dbReference type="ARBA" id="ARBA00023136"/>
    </source>
</evidence>
<proteinExistence type="predicted"/>
<accession>A0A7W2EV86</accession>
<dbReference type="InterPro" id="IPR000620">
    <property type="entry name" value="EamA_dom"/>
</dbReference>
<keyword evidence="4 5" id="KW-0472">Membrane</keyword>
<dbReference type="GO" id="GO:0016020">
    <property type="term" value="C:membrane"/>
    <property type="evidence" value="ECO:0007669"/>
    <property type="project" value="UniProtKB-SubCell"/>
</dbReference>
<keyword evidence="2 5" id="KW-0812">Transmembrane</keyword>
<comment type="subcellular location">
    <subcellularLocation>
        <location evidence="1">Membrane</location>
        <topology evidence="1">Multi-pass membrane protein</topology>
    </subcellularLocation>
</comment>
<dbReference type="AlphaFoldDB" id="A0A7W2EV86"/>
<feature type="transmembrane region" description="Helical" evidence="5">
    <location>
        <begin position="94"/>
        <end position="116"/>
    </location>
</feature>
<dbReference type="Proteomes" id="UP000534388">
    <property type="component" value="Unassembled WGS sequence"/>
</dbReference>
<feature type="transmembrane region" description="Helical" evidence="5">
    <location>
        <begin position="254"/>
        <end position="274"/>
    </location>
</feature>
<organism evidence="7 8">
    <name type="scientific">Rugamonas brunnea</name>
    <dbReference type="NCBI Taxonomy" id="2758569"/>
    <lineage>
        <taxon>Bacteria</taxon>
        <taxon>Pseudomonadati</taxon>
        <taxon>Pseudomonadota</taxon>
        <taxon>Betaproteobacteria</taxon>
        <taxon>Burkholderiales</taxon>
        <taxon>Oxalobacteraceae</taxon>
        <taxon>Telluria group</taxon>
        <taxon>Rugamonas</taxon>
    </lineage>
</organism>
<feature type="domain" description="EamA" evidence="6">
    <location>
        <begin position="155"/>
        <end position="296"/>
    </location>
</feature>
<dbReference type="SUPFAM" id="SSF103481">
    <property type="entry name" value="Multidrug resistance efflux transporter EmrE"/>
    <property type="match status" value="2"/>
</dbReference>
<evidence type="ECO:0000256" key="2">
    <source>
        <dbReference type="ARBA" id="ARBA00022692"/>
    </source>
</evidence>
<dbReference type="InterPro" id="IPR037185">
    <property type="entry name" value="EmrE-like"/>
</dbReference>
<feature type="transmembrane region" description="Helical" evidence="5">
    <location>
        <begin position="41"/>
        <end position="59"/>
    </location>
</feature>
<dbReference type="RefSeq" id="WP_182165563.1">
    <property type="nucleotide sequence ID" value="NZ_JACEZT010000014.1"/>
</dbReference>
<evidence type="ECO:0000313" key="7">
    <source>
        <dbReference type="EMBL" id="MBA5639214.1"/>
    </source>
</evidence>
<dbReference type="PANTHER" id="PTHR32322:SF9">
    <property type="entry name" value="AMINO-ACID METABOLITE EFFLUX PUMP-RELATED"/>
    <property type="match status" value="1"/>
</dbReference>
<feature type="domain" description="EamA" evidence="6">
    <location>
        <begin position="14"/>
        <end position="137"/>
    </location>
</feature>
<evidence type="ECO:0000313" key="8">
    <source>
        <dbReference type="Proteomes" id="UP000534388"/>
    </source>
</evidence>
<feature type="transmembrane region" description="Helical" evidence="5">
    <location>
        <begin position="123"/>
        <end position="144"/>
    </location>
</feature>
<dbReference type="Gene3D" id="1.10.3730.20">
    <property type="match status" value="1"/>
</dbReference>
<sequence length="308" mass="32768">MSSSNHLPLSGRDLLAALCVVLIWGTNFIAMKVGLRSLTPFQLGAGRYLFAVLPLILFIRPPRLPARWVVLYGLCQGVGQFGLLFLSLKVGMSAALASVLLQTQVFFTAFFGFVLLGEHASRALQGGLLLAALGLACFGANYLAPGQAGATTAGGFALCLGAAAMWAASNIVVRRAQKATPQFDVVAFMVWSSTVPMLPFVALSLAFDDPATRWQWLAAPAGTWVSLAYLGWMATVLAYALWTGLLKRHPVNRVAPFSLGVPVVGISAGMLVLGDRITGWQWTGTALIVAALACVMFGGRWLNRAIRA</sequence>
<feature type="transmembrane region" description="Helical" evidence="5">
    <location>
        <begin position="150"/>
        <end position="173"/>
    </location>
</feature>
<dbReference type="PANTHER" id="PTHR32322">
    <property type="entry name" value="INNER MEMBRANE TRANSPORTER"/>
    <property type="match status" value="1"/>
</dbReference>
<dbReference type="EMBL" id="JACEZT010000014">
    <property type="protein sequence ID" value="MBA5639214.1"/>
    <property type="molecule type" value="Genomic_DNA"/>
</dbReference>
<evidence type="ECO:0000256" key="3">
    <source>
        <dbReference type="ARBA" id="ARBA00022989"/>
    </source>
</evidence>
<evidence type="ECO:0000256" key="5">
    <source>
        <dbReference type="SAM" id="Phobius"/>
    </source>
</evidence>
<evidence type="ECO:0000259" key="6">
    <source>
        <dbReference type="Pfam" id="PF00892"/>
    </source>
</evidence>
<gene>
    <name evidence="7" type="ORF">H3H37_19320</name>
</gene>
<feature type="transmembrane region" description="Helical" evidence="5">
    <location>
        <begin position="14"/>
        <end position="35"/>
    </location>
</feature>
<keyword evidence="3 5" id="KW-1133">Transmembrane helix</keyword>
<feature type="transmembrane region" description="Helical" evidence="5">
    <location>
        <begin position="185"/>
        <end position="207"/>
    </location>
</feature>
<dbReference type="InterPro" id="IPR050638">
    <property type="entry name" value="AA-Vitamin_Transporters"/>
</dbReference>
<evidence type="ECO:0000256" key="1">
    <source>
        <dbReference type="ARBA" id="ARBA00004141"/>
    </source>
</evidence>
<protein>
    <submittedName>
        <fullName evidence="7">EamA family transporter</fullName>
    </submittedName>
</protein>
<dbReference type="Pfam" id="PF00892">
    <property type="entry name" value="EamA"/>
    <property type="match status" value="2"/>
</dbReference>
<reference evidence="7 8" key="1">
    <citation type="submission" date="2020-07" db="EMBL/GenBank/DDBJ databases">
        <title>Novel species isolated from subtropical streams in China.</title>
        <authorList>
            <person name="Lu H."/>
        </authorList>
    </citation>
    <scope>NUCLEOTIDE SEQUENCE [LARGE SCALE GENOMIC DNA]</scope>
    <source>
        <strain evidence="7 8">LX20W</strain>
    </source>
</reference>
<feature type="transmembrane region" description="Helical" evidence="5">
    <location>
        <begin position="280"/>
        <end position="302"/>
    </location>
</feature>
<feature type="transmembrane region" description="Helical" evidence="5">
    <location>
        <begin position="68"/>
        <end position="88"/>
    </location>
</feature>
<comment type="caution">
    <text evidence="7">The sequence shown here is derived from an EMBL/GenBank/DDBJ whole genome shotgun (WGS) entry which is preliminary data.</text>
</comment>